<evidence type="ECO:0000259" key="3">
    <source>
        <dbReference type="SMART" id="SM00062"/>
    </source>
</evidence>
<evidence type="ECO:0000256" key="1">
    <source>
        <dbReference type="ARBA" id="ARBA00022729"/>
    </source>
</evidence>
<dbReference type="RefSeq" id="WP_213237924.1">
    <property type="nucleotide sequence ID" value="NZ_JAHBCL010000030.1"/>
</dbReference>
<proteinExistence type="predicted"/>
<dbReference type="EMBL" id="JAHBCL010000030">
    <property type="protein sequence ID" value="MBS7528062.1"/>
    <property type="molecule type" value="Genomic_DNA"/>
</dbReference>
<dbReference type="Gene3D" id="3.40.190.10">
    <property type="entry name" value="Periplasmic binding protein-like II"/>
    <property type="match status" value="2"/>
</dbReference>
<accession>A0ABS5PVB6</accession>
<feature type="domain" description="Solute-binding protein family 3/N-terminal" evidence="3">
    <location>
        <begin position="63"/>
        <end position="287"/>
    </location>
</feature>
<dbReference type="Proteomes" id="UP000746471">
    <property type="component" value="Unassembled WGS sequence"/>
</dbReference>
<dbReference type="PROSITE" id="PS51257">
    <property type="entry name" value="PROKAR_LIPOPROTEIN"/>
    <property type="match status" value="1"/>
</dbReference>
<comment type="caution">
    <text evidence="4">The sequence shown here is derived from an EMBL/GenBank/DDBJ whole genome shotgun (WGS) entry which is preliminary data.</text>
</comment>
<name>A0ABS5PVB6_9FIRM</name>
<keyword evidence="1 2" id="KW-0732">Signal</keyword>
<dbReference type="PANTHER" id="PTHR35936">
    <property type="entry name" value="MEMBRANE-BOUND LYTIC MUREIN TRANSGLYCOSYLASE F"/>
    <property type="match status" value="1"/>
</dbReference>
<evidence type="ECO:0000313" key="5">
    <source>
        <dbReference type="Proteomes" id="UP000746471"/>
    </source>
</evidence>
<reference evidence="4 5" key="1">
    <citation type="submission" date="2021-05" db="EMBL/GenBank/DDBJ databases">
        <title>Fusibacter ferrireducens sp. nov., an anaerobic, sulfur- and Fe-reducing bacterium isolated from the mangrove sediment.</title>
        <authorList>
            <person name="Qiu D."/>
        </authorList>
    </citation>
    <scope>NUCLEOTIDE SEQUENCE [LARGE SCALE GENOMIC DNA]</scope>
    <source>
        <strain evidence="4 5">DSM 12116</strain>
    </source>
</reference>
<dbReference type="SUPFAM" id="SSF53850">
    <property type="entry name" value="Periplasmic binding protein-like II"/>
    <property type="match status" value="1"/>
</dbReference>
<dbReference type="Pfam" id="PF00497">
    <property type="entry name" value="SBP_bac_3"/>
    <property type="match status" value="1"/>
</dbReference>
<feature type="signal peptide" evidence="2">
    <location>
        <begin position="1"/>
        <end position="24"/>
    </location>
</feature>
<protein>
    <submittedName>
        <fullName evidence="4">Transporter substrate-binding domain-containing protein</fullName>
    </submittedName>
</protein>
<evidence type="ECO:0000256" key="2">
    <source>
        <dbReference type="SAM" id="SignalP"/>
    </source>
</evidence>
<keyword evidence="5" id="KW-1185">Reference proteome</keyword>
<sequence>MKNKSLKRLLGVTLAMAMILAAFTGCGSKAAEAPAADSNNAAASSTATAEPANLLEKIQADGKLQVICEPYFAPYEFIDSSLSGQEQYKGADMELARYIANDLGVELEIIPLEWTAVLTGISTGKYQMAISGMGYTEERAEAMTLSDSYNDIESFHGFVIKKENLETFPTLESLYGKRIAFQKGSLQEMYTNAQIQDVQGQPFDSVQNAILALQSGKVDAVAVSYDNGELFVDANEDLAMAEPLFEDTKDKTVVAVPKGETELITEINRIIADVRSQGLYVKWWDEATEQAKALDE</sequence>
<feature type="chain" id="PRO_5047448269" evidence="2">
    <location>
        <begin position="25"/>
        <end position="296"/>
    </location>
</feature>
<dbReference type="PANTHER" id="PTHR35936:SF17">
    <property type="entry name" value="ARGININE-BINDING EXTRACELLULAR PROTEIN ARTP"/>
    <property type="match status" value="1"/>
</dbReference>
<organism evidence="4 5">
    <name type="scientific">Fusibacter paucivorans</name>
    <dbReference type="NCBI Taxonomy" id="76009"/>
    <lineage>
        <taxon>Bacteria</taxon>
        <taxon>Bacillati</taxon>
        <taxon>Bacillota</taxon>
        <taxon>Clostridia</taxon>
        <taxon>Eubacteriales</taxon>
        <taxon>Eubacteriales Family XII. Incertae Sedis</taxon>
        <taxon>Fusibacter</taxon>
    </lineage>
</organism>
<dbReference type="InterPro" id="IPR001638">
    <property type="entry name" value="Solute-binding_3/MltF_N"/>
</dbReference>
<evidence type="ECO:0000313" key="4">
    <source>
        <dbReference type="EMBL" id="MBS7528062.1"/>
    </source>
</evidence>
<gene>
    <name evidence="4" type="ORF">KHM83_15355</name>
</gene>
<dbReference type="SMART" id="SM00062">
    <property type="entry name" value="PBPb"/>
    <property type="match status" value="1"/>
</dbReference>